<dbReference type="OrthoDB" id="9767940at2"/>
<dbReference type="KEGG" id="dcb:C3Y92_16365"/>
<dbReference type="InterPro" id="IPR057035">
    <property type="entry name" value="Znf-Tbcl_FmdE"/>
</dbReference>
<dbReference type="InterPro" id="IPR001453">
    <property type="entry name" value="MoaB/Mog_dom"/>
</dbReference>
<gene>
    <name evidence="2" type="ORF">C3Y92_16365</name>
</gene>
<dbReference type="SMART" id="SM00852">
    <property type="entry name" value="MoCF_biosynth"/>
    <property type="match status" value="1"/>
</dbReference>
<accession>A0A4P6I443</accession>
<organism evidence="2 3">
    <name type="scientific">Solidesulfovibrio carbinolicus</name>
    <dbReference type="NCBI Taxonomy" id="296842"/>
    <lineage>
        <taxon>Bacteria</taxon>
        <taxon>Pseudomonadati</taxon>
        <taxon>Thermodesulfobacteriota</taxon>
        <taxon>Desulfovibrionia</taxon>
        <taxon>Desulfovibrionales</taxon>
        <taxon>Desulfovibrionaceae</taxon>
        <taxon>Solidesulfovibrio</taxon>
    </lineage>
</organism>
<dbReference type="InterPro" id="IPR036425">
    <property type="entry name" value="MoaB/Mog-like_dom_sf"/>
</dbReference>
<feature type="domain" description="MoaB/Mog" evidence="1">
    <location>
        <begin position="382"/>
        <end position="514"/>
    </location>
</feature>
<name>A0A4P6I443_9BACT</name>
<sequence>MSNLTELQAHDSAIGPYTFEEFLKVAAAFHGNPAPGLIIGGYMVDAARAMLPEGTLFDAVVETKKCLPDAVQILTPPSYGNGWMRVINLGRYALSLYDKFTGQGYRAWIDPKHLENWPEIHAWFLKLKPKKEQNRDRLFAEIKAAARHICLLAPVAMKPSFMIKPNMGAIGVCPACGEGYPKADGAICRGCAGEAPYLVPSEAPNLRAVPVDEAAGRRVLHDMTRIVPGESKGVEFAAGADIHAGDVCRLQTMGKNQVYVEDHSEPLGDFVHENQAAEAFARAMAGVGLTTSGPPREGKVELIALEKGLLAIAKERLTAFNMIEGVMCASRQSHLVVEAGKAVAGCRAIPLYLPRRVFDVAMRVLADGPLFNILPIRQTRAGVLVTGTEIASGIIEDKFEPVVRSKVEALGGAVIAVRKAPDDRAAVAAAARELLAEGCDLIVTTAGLSVDPDDVTRLGLDDAGLTDAVHGMPVLPGAMALVGHLGAADVIGVPACALFHRTTSFDLLLPRVLAGQTLTRRDLAELAEGSMCLNCRACTYPKCPFGK</sequence>
<dbReference type="Pfam" id="PF02663">
    <property type="entry name" value="FmdE"/>
    <property type="match status" value="1"/>
</dbReference>
<dbReference type="AlphaFoldDB" id="A0A4P6I443"/>
<dbReference type="SUPFAM" id="SSF143555">
    <property type="entry name" value="FwdE-like"/>
    <property type="match status" value="1"/>
</dbReference>
<evidence type="ECO:0000313" key="3">
    <source>
        <dbReference type="Proteomes" id="UP000293296"/>
    </source>
</evidence>
<keyword evidence="3" id="KW-1185">Reference proteome</keyword>
<dbReference type="SUPFAM" id="SSF53218">
    <property type="entry name" value="Molybdenum cofactor biosynthesis proteins"/>
    <property type="match status" value="1"/>
</dbReference>
<dbReference type="Gene3D" id="3.40.980.10">
    <property type="entry name" value="MoaB/Mog-like domain"/>
    <property type="match status" value="1"/>
</dbReference>
<dbReference type="Proteomes" id="UP000293296">
    <property type="component" value="Chromosome"/>
</dbReference>
<dbReference type="InterPro" id="IPR053194">
    <property type="entry name" value="tRNA_methyltr_O"/>
</dbReference>
<dbReference type="CDD" id="cd03522">
    <property type="entry name" value="MoeA_like"/>
    <property type="match status" value="1"/>
</dbReference>
<dbReference type="Pfam" id="PF00994">
    <property type="entry name" value="MoCF_biosynth"/>
    <property type="match status" value="1"/>
</dbReference>
<dbReference type="Pfam" id="PF23475">
    <property type="entry name" value="zf-Tbcl_FmdE"/>
    <property type="match status" value="1"/>
</dbReference>
<dbReference type="EMBL" id="CP026538">
    <property type="protein sequence ID" value="QAZ68719.1"/>
    <property type="molecule type" value="Genomic_DNA"/>
</dbReference>
<protein>
    <submittedName>
        <fullName evidence="2">Trehalose-binding protein</fullName>
    </submittedName>
</protein>
<dbReference type="PANTHER" id="PTHR39418">
    <property type="entry name" value="DEHYDROGENASE-RELATED"/>
    <property type="match status" value="1"/>
</dbReference>
<evidence type="ECO:0000259" key="1">
    <source>
        <dbReference type="SMART" id="SM00852"/>
    </source>
</evidence>
<dbReference type="UniPathway" id="UPA00344"/>
<dbReference type="PANTHER" id="PTHR39418:SF1">
    <property type="entry name" value="DEHYDROGENASE"/>
    <property type="match status" value="1"/>
</dbReference>
<dbReference type="Gene3D" id="3.30.1330.130">
    <property type="match status" value="1"/>
</dbReference>
<dbReference type="InterPro" id="IPR003814">
    <property type="entry name" value="FmdEsu_dom"/>
</dbReference>
<reference evidence="2 3" key="1">
    <citation type="submission" date="2018-02" db="EMBL/GenBank/DDBJ databases">
        <title>Genome sequence of Desulfovibrio carbinolicus DSM 3852.</title>
        <authorList>
            <person name="Wilbanks E."/>
            <person name="Skennerton C.T."/>
            <person name="Orphan V.J."/>
        </authorList>
    </citation>
    <scope>NUCLEOTIDE SEQUENCE [LARGE SCALE GENOMIC DNA]</scope>
    <source>
        <strain evidence="2 3">DSM 3852</strain>
    </source>
</reference>
<dbReference type="Gene3D" id="3.30.60.80">
    <property type="match status" value="1"/>
</dbReference>
<dbReference type="RefSeq" id="WP_129354440.1">
    <property type="nucleotide sequence ID" value="NZ_CP026538.1"/>
</dbReference>
<proteinExistence type="predicted"/>
<evidence type="ECO:0000313" key="2">
    <source>
        <dbReference type="EMBL" id="QAZ68719.1"/>
    </source>
</evidence>